<comment type="caution">
    <text evidence="2">The sequence shown here is derived from an EMBL/GenBank/DDBJ whole genome shotgun (WGS) entry which is preliminary data.</text>
</comment>
<dbReference type="Proteomes" id="UP000034137">
    <property type="component" value="Unassembled WGS sequence"/>
</dbReference>
<organism evidence="2 3">
    <name type="scientific">Candidatus Falkowbacteria bacterium GW2011_GWF2_39_8</name>
    <dbReference type="NCBI Taxonomy" id="1618642"/>
    <lineage>
        <taxon>Bacteria</taxon>
        <taxon>Candidatus Falkowiibacteriota</taxon>
    </lineage>
</organism>
<protein>
    <submittedName>
        <fullName evidence="2">Uncharacterized protein</fullName>
    </submittedName>
</protein>
<evidence type="ECO:0000313" key="3">
    <source>
        <dbReference type="Proteomes" id="UP000034137"/>
    </source>
</evidence>
<sequence length="139" mass="16064">MKKSPEQQISQTPNPEDAKRLSFEQPRGWYEYGRIPYKIFYTLDCPSSTIVDEKTPGRFKVTPDTGGGESLSIFIHESVPAEFKDVVAFHELREAELVYADGVARNQAHQQATAETEEYARKHLIKEEFEKFVEWQSHI</sequence>
<evidence type="ECO:0000256" key="1">
    <source>
        <dbReference type="SAM" id="MobiDB-lite"/>
    </source>
</evidence>
<proteinExistence type="predicted"/>
<evidence type="ECO:0000313" key="2">
    <source>
        <dbReference type="EMBL" id="KKR32147.1"/>
    </source>
</evidence>
<reference evidence="2 3" key="1">
    <citation type="journal article" date="2015" name="Nature">
        <title>rRNA introns, odd ribosomes, and small enigmatic genomes across a large radiation of phyla.</title>
        <authorList>
            <person name="Brown C.T."/>
            <person name="Hug L.A."/>
            <person name="Thomas B.C."/>
            <person name="Sharon I."/>
            <person name="Castelle C.J."/>
            <person name="Singh A."/>
            <person name="Wilkins M.J."/>
            <person name="Williams K.H."/>
            <person name="Banfield J.F."/>
        </authorList>
    </citation>
    <scope>NUCLEOTIDE SEQUENCE [LARGE SCALE GENOMIC DNA]</scope>
</reference>
<dbReference type="AlphaFoldDB" id="A0A0G0T2X5"/>
<feature type="region of interest" description="Disordered" evidence="1">
    <location>
        <begin position="1"/>
        <end position="23"/>
    </location>
</feature>
<accession>A0A0G0T2X5</accession>
<feature type="compositionally biased region" description="Polar residues" evidence="1">
    <location>
        <begin position="1"/>
        <end position="14"/>
    </location>
</feature>
<gene>
    <name evidence="2" type="ORF">UT64_C0041G0011</name>
</gene>
<name>A0A0G0T2X5_9BACT</name>
<dbReference type="EMBL" id="LBXO01000041">
    <property type="protein sequence ID" value="KKR32147.1"/>
    <property type="molecule type" value="Genomic_DNA"/>
</dbReference>